<evidence type="ECO:0000313" key="5">
    <source>
        <dbReference type="Proteomes" id="UP000306196"/>
    </source>
</evidence>
<dbReference type="Pfam" id="PF12710">
    <property type="entry name" value="HAD"/>
    <property type="match status" value="1"/>
</dbReference>
<dbReference type="Proteomes" id="UP000306196">
    <property type="component" value="Unassembled WGS sequence"/>
</dbReference>
<evidence type="ECO:0000256" key="2">
    <source>
        <dbReference type="ARBA" id="ARBA00022801"/>
    </source>
</evidence>
<dbReference type="InterPro" id="IPR006385">
    <property type="entry name" value="HAD_hydro_SerB1"/>
</dbReference>
<dbReference type="GO" id="GO:0046872">
    <property type="term" value="F:metal ion binding"/>
    <property type="evidence" value="ECO:0007669"/>
    <property type="project" value="UniProtKB-KW"/>
</dbReference>
<dbReference type="SUPFAM" id="SSF56784">
    <property type="entry name" value="HAD-like"/>
    <property type="match status" value="1"/>
</dbReference>
<dbReference type="InterPro" id="IPR036412">
    <property type="entry name" value="HAD-like_sf"/>
</dbReference>
<evidence type="ECO:0000256" key="1">
    <source>
        <dbReference type="ARBA" id="ARBA00022723"/>
    </source>
</evidence>
<proteinExistence type="predicted"/>
<gene>
    <name evidence="4" type="ORF">FEM03_00695</name>
</gene>
<dbReference type="AlphaFoldDB" id="A0A5R8KJX9"/>
<dbReference type="OrthoDB" id="9784466at2"/>
<dbReference type="GO" id="GO:0016787">
    <property type="term" value="F:hydrolase activity"/>
    <property type="evidence" value="ECO:0007669"/>
    <property type="project" value="UniProtKB-KW"/>
</dbReference>
<comment type="caution">
    <text evidence="4">The sequence shown here is derived from an EMBL/GenBank/DDBJ whole genome shotgun (WGS) entry which is preliminary data.</text>
</comment>
<dbReference type="PANTHER" id="PTHR43344">
    <property type="entry name" value="PHOSPHOSERINE PHOSPHATASE"/>
    <property type="match status" value="1"/>
</dbReference>
<keyword evidence="1" id="KW-0479">Metal-binding</keyword>
<dbReference type="EMBL" id="VAUV01000001">
    <property type="protein sequence ID" value="TLD72628.1"/>
    <property type="molecule type" value="Genomic_DNA"/>
</dbReference>
<dbReference type="InterPro" id="IPR023214">
    <property type="entry name" value="HAD_sf"/>
</dbReference>
<evidence type="ECO:0000313" key="4">
    <source>
        <dbReference type="EMBL" id="TLD72628.1"/>
    </source>
</evidence>
<dbReference type="NCBIfam" id="TIGR01490">
    <property type="entry name" value="HAD-SF-IB-hyp1"/>
    <property type="match status" value="1"/>
</dbReference>
<dbReference type="PANTHER" id="PTHR43344:SF13">
    <property type="entry name" value="PHOSPHATASE RV3661-RELATED"/>
    <property type="match status" value="1"/>
</dbReference>
<dbReference type="NCBIfam" id="TIGR01488">
    <property type="entry name" value="HAD-SF-IB"/>
    <property type="match status" value="1"/>
</dbReference>
<keyword evidence="3" id="KW-0460">Magnesium</keyword>
<organism evidence="4 5">
    <name type="scientific">Phragmitibacter flavus</name>
    <dbReference type="NCBI Taxonomy" id="2576071"/>
    <lineage>
        <taxon>Bacteria</taxon>
        <taxon>Pseudomonadati</taxon>
        <taxon>Verrucomicrobiota</taxon>
        <taxon>Verrucomicrobiia</taxon>
        <taxon>Verrucomicrobiales</taxon>
        <taxon>Verrucomicrobiaceae</taxon>
        <taxon>Phragmitibacter</taxon>
    </lineage>
</organism>
<keyword evidence="5" id="KW-1185">Reference proteome</keyword>
<evidence type="ECO:0000256" key="3">
    <source>
        <dbReference type="ARBA" id="ARBA00022842"/>
    </source>
</evidence>
<dbReference type="RefSeq" id="WP_138084251.1">
    <property type="nucleotide sequence ID" value="NZ_VAUV01000001.1"/>
</dbReference>
<name>A0A5R8KJX9_9BACT</name>
<dbReference type="Gene3D" id="3.40.50.1000">
    <property type="entry name" value="HAD superfamily/HAD-like"/>
    <property type="match status" value="1"/>
</dbReference>
<keyword evidence="2 4" id="KW-0378">Hydrolase</keyword>
<dbReference type="InterPro" id="IPR050582">
    <property type="entry name" value="HAD-like_SerB"/>
</dbReference>
<dbReference type="Gene3D" id="1.20.1440.100">
    <property type="entry name" value="SG protein - dephosphorylation function"/>
    <property type="match status" value="1"/>
</dbReference>
<sequence length="245" mass="27611">MASFAFFDLDHTLLPFDTQTLFANFVQRRERWRSVYLLGFVPVALLRAVKVVPTVTAKRAFMGYLWGMKRETMQAMAREFAETEVKRWIYPELLKIIEEHRAAGRTLILNSASPDFYPHEIARVLGFDHCIATRIEAHPVLPFMPQVIGTNNKREAKISAMKRDIPVVANATAEELADSWAYSDSSADLPLLEFAGNAVLVHPSASLEAIGKERGWPVLRPERPYGGKFGDMFAAGRQVLGIYGR</sequence>
<accession>A0A5R8KJX9</accession>
<reference evidence="4 5" key="1">
    <citation type="submission" date="2019-05" db="EMBL/GenBank/DDBJ databases">
        <title>Verrucobacter flavum gen. nov., sp. nov. a new member of the family Verrucomicrobiaceae.</title>
        <authorList>
            <person name="Szuroczki S."/>
            <person name="Abbaszade G."/>
            <person name="Szabo A."/>
            <person name="Felfoldi T."/>
            <person name="Schumann P."/>
            <person name="Boka K."/>
            <person name="Keki Z."/>
            <person name="Toumi M."/>
            <person name="Toth E."/>
        </authorList>
    </citation>
    <scope>NUCLEOTIDE SEQUENCE [LARGE SCALE GENOMIC DNA]</scope>
    <source>
        <strain evidence="4 5">MG-N-17</strain>
    </source>
</reference>
<protein>
    <submittedName>
        <fullName evidence="4">HAD-IB family hydrolase</fullName>
    </submittedName>
</protein>